<dbReference type="Proteomes" id="UP000738359">
    <property type="component" value="Unassembled WGS sequence"/>
</dbReference>
<organism evidence="3 4">
    <name type="scientific">Mortierella alpina</name>
    <name type="common">Oleaginous fungus</name>
    <name type="synonym">Mortierella renispora</name>
    <dbReference type="NCBI Taxonomy" id="64518"/>
    <lineage>
        <taxon>Eukaryota</taxon>
        <taxon>Fungi</taxon>
        <taxon>Fungi incertae sedis</taxon>
        <taxon>Mucoromycota</taxon>
        <taxon>Mortierellomycotina</taxon>
        <taxon>Mortierellomycetes</taxon>
        <taxon>Mortierellales</taxon>
        <taxon>Mortierellaceae</taxon>
        <taxon>Mortierella</taxon>
    </lineage>
</organism>
<evidence type="ECO:0000313" key="4">
    <source>
        <dbReference type="Proteomes" id="UP000738359"/>
    </source>
</evidence>
<reference evidence="3" key="1">
    <citation type="journal article" date="2020" name="Fungal Divers.">
        <title>Resolving the Mortierellaceae phylogeny through synthesis of multi-gene phylogenetics and phylogenomics.</title>
        <authorList>
            <person name="Vandepol N."/>
            <person name="Liber J."/>
            <person name="Desiro A."/>
            <person name="Na H."/>
            <person name="Kennedy M."/>
            <person name="Barry K."/>
            <person name="Grigoriev I.V."/>
            <person name="Miller A.N."/>
            <person name="O'Donnell K."/>
            <person name="Stajich J.E."/>
            <person name="Bonito G."/>
        </authorList>
    </citation>
    <scope>NUCLEOTIDE SEQUENCE</scope>
    <source>
        <strain evidence="3">CK1249</strain>
    </source>
</reference>
<evidence type="ECO:0000313" key="3">
    <source>
        <dbReference type="EMBL" id="KAF9968215.1"/>
    </source>
</evidence>
<feature type="region of interest" description="Disordered" evidence="1">
    <location>
        <begin position="92"/>
        <end position="158"/>
    </location>
</feature>
<keyword evidence="4" id="KW-1185">Reference proteome</keyword>
<dbReference type="EMBL" id="JAAAHY010000032">
    <property type="protein sequence ID" value="KAF9968215.1"/>
    <property type="molecule type" value="Genomic_DNA"/>
</dbReference>
<accession>A0A9P6JEU0</accession>
<keyword evidence="2" id="KW-0732">Signal</keyword>
<sequence length="158" mass="17290">MKAFPLALAAVLLTTLQQVSGQIEVTAGGRTLHCTKFYGLDRYACDKYEADSQERAECDLFASGQIIRSTKQICGYTADESPDPGTVVVELEPEAPNLPPKRGEQEAIPPPLRGGEPEPEPIGTPPPRPPRERILPDVGKLEPPMKRGLYDLDALKRK</sequence>
<dbReference type="AlphaFoldDB" id="A0A9P6JEU0"/>
<dbReference type="OrthoDB" id="10531253at2759"/>
<proteinExistence type="predicted"/>
<feature type="signal peptide" evidence="2">
    <location>
        <begin position="1"/>
        <end position="21"/>
    </location>
</feature>
<comment type="caution">
    <text evidence="3">The sequence shown here is derived from an EMBL/GenBank/DDBJ whole genome shotgun (WGS) entry which is preliminary data.</text>
</comment>
<gene>
    <name evidence="3" type="ORF">BGZ70_005896</name>
</gene>
<feature type="chain" id="PRO_5040344413" evidence="2">
    <location>
        <begin position="22"/>
        <end position="158"/>
    </location>
</feature>
<evidence type="ECO:0000256" key="2">
    <source>
        <dbReference type="SAM" id="SignalP"/>
    </source>
</evidence>
<feature type="compositionally biased region" description="Basic and acidic residues" evidence="1">
    <location>
        <begin position="129"/>
        <end position="158"/>
    </location>
</feature>
<protein>
    <submittedName>
        <fullName evidence="3">Uncharacterized protein</fullName>
    </submittedName>
</protein>
<name>A0A9P6JEU0_MORAP</name>
<evidence type="ECO:0000256" key="1">
    <source>
        <dbReference type="SAM" id="MobiDB-lite"/>
    </source>
</evidence>